<proteinExistence type="predicted"/>
<dbReference type="AlphaFoldDB" id="A0A9C6XC12"/>
<feature type="non-terminal residue" evidence="2">
    <location>
        <position position="1"/>
    </location>
</feature>
<keyword evidence="1" id="KW-1185">Reference proteome</keyword>
<accession>A0A9C6XC12</accession>
<sequence length="444" mass="48184">AGLASPDHPEDLLIVLEPEAASLCCRQLRLYQLLHQLHSAGCGDHPMASLVLEGALATPWTQYMVVDCGGGTVDITVHELSGERATLRELHKASGGACGSLGVDREFERLLSAVFGADFMSHFRRKRPAAYVELLLSFEARKRSADPDRDGPLTIFPPFAFVEAYRKFRGKEVEHALRKFGRPGEVSWSSQGMLRLSPQLMADLFRPTLDQVCQQVEEVLRSPRLRSGPGAAPSAIQFLFLVGGFAQSLMLQNRVRSQFGSRVKVVVPQAVGLTTLRGAVLYGLDPSLVASRRSKHTLGVGVLKRFQPGQHPQDKLVTLSDGSAWCCDVLDVLVVADQPLGPGEAVTRSYTPASARQTNIIIHIYCCSDSNPPKFVTDAGVTRCGTLRLALDSDDHARRAGDAAKTREIVARIEFGGTELAASAQDIASGRCVRTQLDFLSTAV</sequence>
<organism evidence="1 2">
    <name type="scientific">Frankliniella occidentalis</name>
    <name type="common">Western flower thrips</name>
    <name type="synonym">Euthrips occidentalis</name>
    <dbReference type="NCBI Taxonomy" id="133901"/>
    <lineage>
        <taxon>Eukaryota</taxon>
        <taxon>Metazoa</taxon>
        <taxon>Ecdysozoa</taxon>
        <taxon>Arthropoda</taxon>
        <taxon>Hexapoda</taxon>
        <taxon>Insecta</taxon>
        <taxon>Pterygota</taxon>
        <taxon>Neoptera</taxon>
        <taxon>Paraneoptera</taxon>
        <taxon>Thysanoptera</taxon>
        <taxon>Terebrantia</taxon>
        <taxon>Thripoidea</taxon>
        <taxon>Thripidae</taxon>
        <taxon>Frankliniella</taxon>
    </lineage>
</organism>
<dbReference type="PANTHER" id="PTHR14187:SF46">
    <property type="entry name" value="HEAT SHOCK 70 KDA PROTEIN 12A"/>
    <property type="match status" value="1"/>
</dbReference>
<dbReference type="RefSeq" id="XP_052133130.1">
    <property type="nucleotide sequence ID" value="XM_052277170.1"/>
</dbReference>
<name>A0A9C6XC12_FRAOC</name>
<gene>
    <name evidence="2" type="primary">LOC113214548</name>
</gene>
<dbReference type="PANTHER" id="PTHR14187">
    <property type="entry name" value="ALPHA KINASE/ELONGATION FACTOR 2 KINASE"/>
    <property type="match status" value="1"/>
</dbReference>
<dbReference type="GeneID" id="113214548"/>
<dbReference type="KEGG" id="foc:113214548"/>
<dbReference type="SUPFAM" id="SSF53067">
    <property type="entry name" value="Actin-like ATPase domain"/>
    <property type="match status" value="1"/>
</dbReference>
<evidence type="ECO:0000313" key="1">
    <source>
        <dbReference type="Proteomes" id="UP000504606"/>
    </source>
</evidence>
<dbReference type="OrthoDB" id="2963168at2759"/>
<dbReference type="Proteomes" id="UP000504606">
    <property type="component" value="Unplaced"/>
</dbReference>
<reference evidence="2" key="1">
    <citation type="submission" date="2025-08" db="UniProtKB">
        <authorList>
            <consortium name="RefSeq"/>
        </authorList>
    </citation>
    <scope>IDENTIFICATION</scope>
    <source>
        <tissue evidence="2">Whole organism</tissue>
    </source>
</reference>
<dbReference type="InterPro" id="IPR043129">
    <property type="entry name" value="ATPase_NBD"/>
</dbReference>
<evidence type="ECO:0000313" key="2">
    <source>
        <dbReference type="RefSeq" id="XP_052133130.1"/>
    </source>
</evidence>
<protein>
    <submittedName>
        <fullName evidence="2">Heat shock 70 kDa protein 12A-like</fullName>
    </submittedName>
</protein>